<dbReference type="InterPro" id="IPR051315">
    <property type="entry name" value="Bact_Chemotaxis_CheA"/>
</dbReference>
<dbReference type="FunFam" id="3.30.565.10:FF:000016">
    <property type="entry name" value="Chemotaxis protein CheA, putative"/>
    <property type="match status" value="1"/>
</dbReference>
<reference evidence="17" key="1">
    <citation type="submission" date="2017-05" db="EMBL/GenBank/DDBJ databases">
        <authorList>
            <person name="Barney B.M."/>
        </authorList>
    </citation>
    <scope>NUCLEOTIDE SEQUENCE [LARGE SCALE GENOMIC DNA]</scope>
    <source>
        <strain evidence="17">PSBB022</strain>
    </source>
</reference>
<evidence type="ECO:0000256" key="3">
    <source>
        <dbReference type="ARBA" id="ARBA00012438"/>
    </source>
</evidence>
<feature type="transmembrane region" description="Helical" evidence="14">
    <location>
        <begin position="202"/>
        <end position="223"/>
    </location>
</feature>
<dbReference type="Gene3D" id="1.20.120.160">
    <property type="entry name" value="HPT domain"/>
    <property type="match status" value="1"/>
</dbReference>
<keyword evidence="6" id="KW-0808">Transferase</keyword>
<dbReference type="Gene3D" id="3.30.565.10">
    <property type="entry name" value="Histidine kinase-like ATPase, C-terminal domain"/>
    <property type="match status" value="1"/>
</dbReference>
<proteinExistence type="predicted"/>
<evidence type="ECO:0000256" key="2">
    <source>
        <dbReference type="ARBA" id="ARBA00004141"/>
    </source>
</evidence>
<evidence type="ECO:0000256" key="5">
    <source>
        <dbReference type="ARBA" id="ARBA00022553"/>
    </source>
</evidence>
<dbReference type="GO" id="GO:0016020">
    <property type="term" value="C:membrane"/>
    <property type="evidence" value="ECO:0007669"/>
    <property type="project" value="UniProtKB-SubCell"/>
</dbReference>
<name>A0A266QDB9_9GAMM</name>
<dbReference type="Proteomes" id="UP000216101">
    <property type="component" value="Unassembled WGS sequence"/>
</dbReference>
<sequence>MSTSLQFDYGKYRGILISVALFLLLDASVLLLNFYISFEIAGDAVGVNLAGRQRMLSQRMAKTLFVLDSSRTDPAAFNAAYDELLLSKTLFDDTLQAFIQGGPVRGAGNTTVILDAVMNRAGRDALHNTAQLWRPYKNAVDQLIASAATKKPDGELTPEVENALAAAVAMARLHNLPILASMNDLTLSLEEVAASKAKRLRLIQTIGISLAIVNFLFILLHFVRQLRDSDAVIEKARRETTEILDTVNEGLFLIDHQLIIGEQYSAKLPHILGVSAVAGKSFHALLESIINPAIASSVAPSSVLPTVPSLDLTLAETARQYVELLFDPAIKEKLIGDLNPLNKVAVNSVQANGDLCEKYLQFTFARVYQERAISHVLVTVQDISAQVTLAQALRDSRQHNDAQLQMLTSLLHTHPQLLNEFINNSFQCFTRIHGILQQPTKTTQAVRDKAVAIFRELHHFKGEAASLKLDFFENAAHRMEDSLARLRNKQDLTGHDYATLAEQLDKLINDTRQVQQLTARLGQFTRVSAQAPRSLNNQHITGSRRNDGWDHLHDFVQHIALRNGKRVQLVVSGLSEIALAADYAQQLKEICIQLLRNAVVHGIETPHDRALSEKPQTGRVDLRLAAIAPAEMELMVMDDGQGLDTVAIRNKAIALGKWSEQEMDGWSSEQLRSVIFHPGFTTAKEVTKDAGRGAGLDLVMQHVIARRGKITVASRAGEFCRFVIHLPIVAPAQVPQEVSVSPGSGHVDVDGS</sequence>
<dbReference type="CDD" id="cd00088">
    <property type="entry name" value="HPT"/>
    <property type="match status" value="1"/>
</dbReference>
<dbReference type="InterPro" id="IPR029095">
    <property type="entry name" value="NarX-like_N"/>
</dbReference>
<keyword evidence="17" id="KW-1185">Reference proteome</keyword>
<dbReference type="SUPFAM" id="SSF55874">
    <property type="entry name" value="ATPase domain of HSP90 chaperone/DNA topoisomerase II/histidine kinase"/>
    <property type="match status" value="1"/>
</dbReference>
<keyword evidence="10" id="KW-0902">Two-component regulatory system</keyword>
<dbReference type="InterPro" id="IPR008207">
    <property type="entry name" value="Sig_transdc_His_kin_Hpt_dom"/>
</dbReference>
<dbReference type="Pfam" id="PF13675">
    <property type="entry name" value="PilJ"/>
    <property type="match status" value="1"/>
</dbReference>
<keyword evidence="9 14" id="KW-1133">Transmembrane helix</keyword>
<evidence type="ECO:0000256" key="6">
    <source>
        <dbReference type="ARBA" id="ARBA00022679"/>
    </source>
</evidence>
<comment type="subcellular location">
    <subcellularLocation>
        <location evidence="2">Membrane</location>
        <topology evidence="2">Multi-pass membrane protein</topology>
    </subcellularLocation>
</comment>
<accession>A0A266QDB9</accession>
<evidence type="ECO:0000256" key="10">
    <source>
        <dbReference type="ARBA" id="ARBA00023012"/>
    </source>
</evidence>
<dbReference type="RefSeq" id="WP_094984784.1">
    <property type="nucleotide sequence ID" value="NZ_NHNI01000001.1"/>
</dbReference>
<dbReference type="InterPro" id="IPR004358">
    <property type="entry name" value="Sig_transdc_His_kin-like_C"/>
</dbReference>
<dbReference type="PANTHER" id="PTHR43395:SF10">
    <property type="entry name" value="CHEMOTAXIS PROTEIN CHEA"/>
    <property type="match status" value="1"/>
</dbReference>
<dbReference type="SUPFAM" id="SSF47226">
    <property type="entry name" value="Histidine-containing phosphotransfer domain, HPT domain"/>
    <property type="match status" value="1"/>
</dbReference>
<gene>
    <name evidence="16" type="ORF">CBP51_10375</name>
</gene>
<dbReference type="PROSITE" id="PS50894">
    <property type="entry name" value="HPT"/>
    <property type="match status" value="1"/>
</dbReference>
<dbReference type="AlphaFoldDB" id="A0A266QDB9"/>
<dbReference type="PANTHER" id="PTHR43395">
    <property type="entry name" value="SENSOR HISTIDINE KINASE CHEA"/>
    <property type="match status" value="1"/>
</dbReference>
<evidence type="ECO:0000256" key="9">
    <source>
        <dbReference type="ARBA" id="ARBA00022989"/>
    </source>
</evidence>
<evidence type="ECO:0000256" key="8">
    <source>
        <dbReference type="ARBA" id="ARBA00022777"/>
    </source>
</evidence>
<keyword evidence="11 14" id="KW-0472">Membrane</keyword>
<dbReference type="Pfam" id="PF02518">
    <property type="entry name" value="HATPase_c"/>
    <property type="match status" value="1"/>
</dbReference>
<dbReference type="PRINTS" id="PR00344">
    <property type="entry name" value="BCTRLSENSOR"/>
</dbReference>
<organism evidence="16 17">
    <name type="scientific">Cellvibrio mixtus</name>
    <dbReference type="NCBI Taxonomy" id="39650"/>
    <lineage>
        <taxon>Bacteria</taxon>
        <taxon>Pseudomonadati</taxon>
        <taxon>Pseudomonadota</taxon>
        <taxon>Gammaproteobacteria</taxon>
        <taxon>Cellvibrionales</taxon>
        <taxon>Cellvibrionaceae</taxon>
        <taxon>Cellvibrio</taxon>
    </lineage>
</organism>
<evidence type="ECO:0000313" key="16">
    <source>
        <dbReference type="EMBL" id="OZY87359.1"/>
    </source>
</evidence>
<dbReference type="EC" id="2.7.13.3" evidence="3"/>
<evidence type="ECO:0000259" key="15">
    <source>
        <dbReference type="PROSITE" id="PS50894"/>
    </source>
</evidence>
<dbReference type="Pfam" id="PF01627">
    <property type="entry name" value="Hpt"/>
    <property type="match status" value="1"/>
</dbReference>
<evidence type="ECO:0000256" key="13">
    <source>
        <dbReference type="PROSITE-ProRule" id="PRU00110"/>
    </source>
</evidence>
<evidence type="ECO:0000256" key="7">
    <source>
        <dbReference type="ARBA" id="ARBA00022692"/>
    </source>
</evidence>
<comment type="function">
    <text evidence="12">Involved in the transmission of sensory signals from the chemoreceptors to the flagellar motors. CheA is autophosphorylated; it can transfer its phosphate group to either CheB or CheY.</text>
</comment>
<evidence type="ECO:0000256" key="4">
    <source>
        <dbReference type="ARBA" id="ARBA00021495"/>
    </source>
</evidence>
<evidence type="ECO:0000256" key="12">
    <source>
        <dbReference type="ARBA" id="ARBA00035100"/>
    </source>
</evidence>
<dbReference type="InterPro" id="IPR036890">
    <property type="entry name" value="HATPase_C_sf"/>
</dbReference>
<dbReference type="GO" id="GO:0000155">
    <property type="term" value="F:phosphorelay sensor kinase activity"/>
    <property type="evidence" value="ECO:0007669"/>
    <property type="project" value="UniProtKB-ARBA"/>
</dbReference>
<evidence type="ECO:0000256" key="11">
    <source>
        <dbReference type="ARBA" id="ARBA00023136"/>
    </source>
</evidence>
<comment type="catalytic activity">
    <reaction evidence="1">
        <text>ATP + protein L-histidine = ADP + protein N-phospho-L-histidine.</text>
        <dbReference type="EC" id="2.7.13.3"/>
    </reaction>
</comment>
<feature type="domain" description="HPt" evidence="15">
    <location>
        <begin position="418"/>
        <end position="521"/>
    </location>
</feature>
<keyword evidence="7 14" id="KW-0812">Transmembrane</keyword>
<dbReference type="EMBL" id="NHNI01000001">
    <property type="protein sequence ID" value="OZY87359.1"/>
    <property type="molecule type" value="Genomic_DNA"/>
</dbReference>
<protein>
    <recommendedName>
        <fullName evidence="4">Chemotaxis protein CheA</fullName>
        <ecNumber evidence="3">2.7.13.3</ecNumber>
    </recommendedName>
</protein>
<evidence type="ECO:0000256" key="14">
    <source>
        <dbReference type="SAM" id="Phobius"/>
    </source>
</evidence>
<evidence type="ECO:0000313" key="17">
    <source>
        <dbReference type="Proteomes" id="UP000216101"/>
    </source>
</evidence>
<dbReference type="InterPro" id="IPR036641">
    <property type="entry name" value="HPT_dom_sf"/>
</dbReference>
<dbReference type="InterPro" id="IPR003594">
    <property type="entry name" value="HATPase_dom"/>
</dbReference>
<dbReference type="SMART" id="SM00387">
    <property type="entry name" value="HATPase_c"/>
    <property type="match status" value="1"/>
</dbReference>
<keyword evidence="8" id="KW-0418">Kinase</keyword>
<keyword evidence="5 13" id="KW-0597">Phosphoprotein</keyword>
<feature type="modified residue" description="Phosphohistidine" evidence="13">
    <location>
        <position position="458"/>
    </location>
</feature>
<feature type="transmembrane region" description="Helical" evidence="14">
    <location>
        <begin position="12"/>
        <end position="36"/>
    </location>
</feature>
<evidence type="ECO:0000256" key="1">
    <source>
        <dbReference type="ARBA" id="ARBA00000085"/>
    </source>
</evidence>
<comment type="caution">
    <text evidence="16">The sequence shown here is derived from an EMBL/GenBank/DDBJ whole genome shotgun (WGS) entry which is preliminary data.</text>
</comment>